<evidence type="ECO:0000313" key="1">
    <source>
        <dbReference type="EMBL" id="BAC53326.1"/>
    </source>
</evidence>
<name>Q89BT7_BRADU</name>
<sequence>MELEGRGRRGLQLAGPIAKQAASANETSAVAAIERRPIGVEFQKIRQASLAACIKPIDYDPDGIELIRTRHVPPRALVPGGAVCLGRAR</sequence>
<dbReference type="EMBL" id="BA000040">
    <property type="protein sequence ID" value="BAC53326.1"/>
    <property type="molecule type" value="Genomic_DNA"/>
</dbReference>
<protein>
    <submittedName>
        <fullName evidence="1">Bsr8061 protein</fullName>
    </submittedName>
</protein>
<dbReference type="KEGG" id="bja:bsr8061"/>
<reference evidence="2" key="1">
    <citation type="journal article" date="2002" name="DNA Res.">
        <title>Complete genomic sequence of nitrogen-fixing symbiotic bacterium Bradyrhizobium japonicum USDA110.</title>
        <authorList>
            <person name="Kaneko T."/>
            <person name="Nakamura Y."/>
            <person name="Sato S."/>
            <person name="Minamisawa K."/>
            <person name="Uchiumi T."/>
            <person name="Sasamoto S."/>
            <person name="Watanabe A."/>
            <person name="Idesawa K."/>
            <person name="Iriguchi M."/>
            <person name="Kawashima K."/>
            <person name="Kohara M."/>
            <person name="Matsumoto M."/>
            <person name="Shimpo S."/>
            <person name="Tsuruoka H."/>
            <person name="Wada T."/>
            <person name="Yamada M."/>
            <person name="Tabata S."/>
        </authorList>
    </citation>
    <scope>NUCLEOTIDE SEQUENCE [LARGE SCALE GENOMIC DNA]</scope>
    <source>
        <strain evidence="2">JCM 10833 / BCRC 13528 / IAM 13628 / NBRC 14792 / USDA 110</strain>
    </source>
</reference>
<gene>
    <name evidence="1" type="ordered locus">bsr8061</name>
</gene>
<keyword evidence="2" id="KW-1185">Reference proteome</keyword>
<accession>Q89BT7</accession>
<evidence type="ECO:0000313" key="2">
    <source>
        <dbReference type="Proteomes" id="UP000002526"/>
    </source>
</evidence>
<dbReference type="Proteomes" id="UP000002526">
    <property type="component" value="Chromosome"/>
</dbReference>
<proteinExistence type="predicted"/>
<dbReference type="AlphaFoldDB" id="Q89BT7"/>
<organism evidence="1 2">
    <name type="scientific">Bradyrhizobium diazoefficiens (strain JCM 10833 / BCRC 13528 / IAM 13628 / NBRC 14792 / USDA 110)</name>
    <dbReference type="NCBI Taxonomy" id="224911"/>
    <lineage>
        <taxon>Bacteria</taxon>
        <taxon>Pseudomonadati</taxon>
        <taxon>Pseudomonadota</taxon>
        <taxon>Alphaproteobacteria</taxon>
        <taxon>Hyphomicrobiales</taxon>
        <taxon>Nitrobacteraceae</taxon>
        <taxon>Bradyrhizobium</taxon>
    </lineage>
</organism>
<dbReference type="InParanoid" id="Q89BT7"/>
<dbReference type="EnsemblBacteria" id="BAC53326">
    <property type="protein sequence ID" value="BAC53326"/>
    <property type="gene ID" value="BAC53326"/>
</dbReference>
<dbReference type="HOGENOM" id="CLU_2448775_0_0_5"/>